<comment type="pathway">
    <text evidence="3">tRNA modification; 5-methoxycarbonylmethyl-2-thiouridine-tRNA biosynthesis.</text>
</comment>
<sequence length="368" mass="42131">EIKNDAVVEGEEIQNEDTKERVEDEPMDCTMSSSTAAVITPGKTEKADDIAVELESEAKTTVDVSMESVSLFLQIYIEAEESRTWMCVRLRRCIIGFSDDINSKNSLRCSAERMWASLMHDAIKQNKGQVLVYLFTSCKRTLVKRYHFMQQCTVVEEVDLFADILHKIIDVLKNCERGIVFFDSIDIISLDSSFNRVIVLLKEISQYATVVARVHDECISIQNWERLSSIAHVTYSLEPRDMMIPLCTAVSYKADGKRTLKVGTINIDDSFCSFFKQYKAQDRNTSAERCSKLSTPECSFDIGLHLRKSEREAKERVSLPYESAQKEEELVRLRVKEDRKFRAGGRIIYTPDEADDFDESDPDDDLEI</sequence>
<evidence type="ECO:0000256" key="6">
    <source>
        <dbReference type="ARBA" id="ARBA00022490"/>
    </source>
</evidence>
<dbReference type="GO" id="GO:0005829">
    <property type="term" value="C:cytosol"/>
    <property type="evidence" value="ECO:0007669"/>
    <property type="project" value="TreeGrafter"/>
</dbReference>
<keyword evidence="6" id="KW-0963">Cytoplasm</keyword>
<gene>
    <name evidence="10" type="ORF">NLS_LOCUS3105</name>
</gene>
<organism evidence="10 11">
    <name type="scientific">Litomosoides sigmodontis</name>
    <name type="common">Filarial nematode worm</name>
    <dbReference type="NCBI Taxonomy" id="42156"/>
    <lineage>
        <taxon>Eukaryota</taxon>
        <taxon>Metazoa</taxon>
        <taxon>Ecdysozoa</taxon>
        <taxon>Nematoda</taxon>
        <taxon>Chromadorea</taxon>
        <taxon>Rhabditida</taxon>
        <taxon>Spirurina</taxon>
        <taxon>Spiruromorpha</taxon>
        <taxon>Filarioidea</taxon>
        <taxon>Onchocercidae</taxon>
        <taxon>Litomosoides</taxon>
    </lineage>
</organism>
<name>A0A3P6SM13_LITSI</name>
<dbReference type="InterPro" id="IPR019519">
    <property type="entry name" value="Elp5"/>
</dbReference>
<dbReference type="PANTHER" id="PTHR15641:SF1">
    <property type="entry name" value="ELONGATOR COMPLEX PROTEIN 5"/>
    <property type="match status" value="1"/>
</dbReference>
<dbReference type="GO" id="GO:0033588">
    <property type="term" value="C:elongator holoenzyme complex"/>
    <property type="evidence" value="ECO:0007669"/>
    <property type="project" value="InterPro"/>
</dbReference>
<evidence type="ECO:0000256" key="8">
    <source>
        <dbReference type="ARBA" id="ARBA00023242"/>
    </source>
</evidence>
<evidence type="ECO:0000256" key="9">
    <source>
        <dbReference type="SAM" id="MobiDB-lite"/>
    </source>
</evidence>
<comment type="subcellular location">
    <subcellularLocation>
        <location evidence="2">Cytoplasm</location>
    </subcellularLocation>
    <subcellularLocation>
        <location evidence="1">Nucleus</location>
    </subcellularLocation>
</comment>
<feature type="non-terminal residue" evidence="10">
    <location>
        <position position="1"/>
    </location>
</feature>
<feature type="region of interest" description="Disordered" evidence="9">
    <location>
        <begin position="1"/>
        <end position="26"/>
    </location>
</feature>
<evidence type="ECO:0000256" key="4">
    <source>
        <dbReference type="ARBA" id="ARBA00009567"/>
    </source>
</evidence>
<dbReference type="OrthoDB" id="5829461at2759"/>
<keyword evidence="8" id="KW-0539">Nucleus</keyword>
<evidence type="ECO:0000256" key="2">
    <source>
        <dbReference type="ARBA" id="ARBA00004496"/>
    </source>
</evidence>
<keyword evidence="11" id="KW-1185">Reference proteome</keyword>
<protein>
    <recommendedName>
        <fullName evidence="5">Elongator complex protein 5</fullName>
    </recommendedName>
</protein>
<dbReference type="Proteomes" id="UP000277928">
    <property type="component" value="Unassembled WGS sequence"/>
</dbReference>
<evidence type="ECO:0000256" key="5">
    <source>
        <dbReference type="ARBA" id="ARBA00020264"/>
    </source>
</evidence>
<dbReference type="PANTHER" id="PTHR15641">
    <property type="entry name" value="ELONGATOR COMPLEX PROTEIN 5"/>
    <property type="match status" value="1"/>
</dbReference>
<dbReference type="UniPathway" id="UPA00988"/>
<proteinExistence type="inferred from homology"/>
<dbReference type="STRING" id="42156.A0A3P6SM13"/>
<evidence type="ECO:0000313" key="10">
    <source>
        <dbReference type="EMBL" id="VDK75916.1"/>
    </source>
</evidence>
<dbReference type="GO" id="GO:0000049">
    <property type="term" value="F:tRNA binding"/>
    <property type="evidence" value="ECO:0007669"/>
    <property type="project" value="TreeGrafter"/>
</dbReference>
<evidence type="ECO:0000256" key="1">
    <source>
        <dbReference type="ARBA" id="ARBA00004123"/>
    </source>
</evidence>
<evidence type="ECO:0000256" key="7">
    <source>
        <dbReference type="ARBA" id="ARBA00022694"/>
    </source>
</evidence>
<dbReference type="GO" id="GO:0005634">
    <property type="term" value="C:nucleus"/>
    <property type="evidence" value="ECO:0007669"/>
    <property type="project" value="UniProtKB-SubCell"/>
</dbReference>
<dbReference type="GO" id="GO:0002098">
    <property type="term" value="P:tRNA wobble uridine modification"/>
    <property type="evidence" value="ECO:0007669"/>
    <property type="project" value="InterPro"/>
</dbReference>
<dbReference type="EMBL" id="UYRX01000160">
    <property type="protein sequence ID" value="VDK75916.1"/>
    <property type="molecule type" value="Genomic_DNA"/>
</dbReference>
<accession>A0A3P6SM13</accession>
<evidence type="ECO:0000313" key="11">
    <source>
        <dbReference type="Proteomes" id="UP000277928"/>
    </source>
</evidence>
<comment type="similarity">
    <text evidence="4">Belongs to the ELP5 family.</text>
</comment>
<dbReference type="AlphaFoldDB" id="A0A3P6SM13"/>
<reference evidence="10 11" key="1">
    <citation type="submission" date="2018-08" db="EMBL/GenBank/DDBJ databases">
        <authorList>
            <person name="Laetsch R D."/>
            <person name="Stevens L."/>
            <person name="Kumar S."/>
            <person name="Blaxter L. M."/>
        </authorList>
    </citation>
    <scope>NUCLEOTIDE SEQUENCE [LARGE SCALE GENOMIC DNA]</scope>
</reference>
<keyword evidence="7" id="KW-0819">tRNA processing</keyword>
<evidence type="ECO:0000256" key="3">
    <source>
        <dbReference type="ARBA" id="ARBA00005043"/>
    </source>
</evidence>